<dbReference type="Proteomes" id="UP000005951">
    <property type="component" value="Unassembled WGS sequence"/>
</dbReference>
<accession>K8XA19</accession>
<organism evidence="2 3">
    <name type="scientific">Rhodococcus opacus M213</name>
    <dbReference type="NCBI Taxonomy" id="1129896"/>
    <lineage>
        <taxon>Bacteria</taxon>
        <taxon>Bacillati</taxon>
        <taxon>Actinomycetota</taxon>
        <taxon>Actinomycetes</taxon>
        <taxon>Mycobacteriales</taxon>
        <taxon>Nocardiaceae</taxon>
        <taxon>Rhodococcus</taxon>
    </lineage>
</organism>
<sequence>MDLTRVSSLVASDDLQGGAVSIGWGLWMVAVGSVLLIVGCVVSGTGASRSVVTATNPSATTIGTVDPRNLETGLRMLP</sequence>
<proteinExistence type="predicted"/>
<keyword evidence="1" id="KW-1133">Transmembrane helix</keyword>
<dbReference type="EMBL" id="AJYC02000107">
    <property type="protein sequence ID" value="EKT78368.1"/>
    <property type="molecule type" value="Genomic_DNA"/>
</dbReference>
<keyword evidence="1" id="KW-0812">Transmembrane</keyword>
<protein>
    <submittedName>
        <fullName evidence="2">Uncharacterized protein</fullName>
    </submittedName>
</protein>
<keyword evidence="1" id="KW-0472">Membrane</keyword>
<gene>
    <name evidence="2" type="ORF">WSS_A32605</name>
</gene>
<evidence type="ECO:0000256" key="1">
    <source>
        <dbReference type="SAM" id="Phobius"/>
    </source>
</evidence>
<evidence type="ECO:0000313" key="3">
    <source>
        <dbReference type="Proteomes" id="UP000005951"/>
    </source>
</evidence>
<feature type="transmembrane region" description="Helical" evidence="1">
    <location>
        <begin position="20"/>
        <end position="42"/>
    </location>
</feature>
<reference evidence="2 3" key="1">
    <citation type="journal article" date="2013" name="Genome Announc.">
        <title>Draft Genome Sequence of Rhodococcus opacus Strain M213 Shows a Diverse Catabolic Potential.</title>
        <authorList>
            <person name="Pathak A."/>
            <person name="Green S.J."/>
            <person name="Ogram A."/>
            <person name="Chauhan A."/>
        </authorList>
    </citation>
    <scope>NUCLEOTIDE SEQUENCE [LARGE SCALE GENOMIC DNA]</scope>
    <source>
        <strain evidence="2 3">M213</strain>
    </source>
</reference>
<comment type="caution">
    <text evidence="2">The sequence shown here is derived from an EMBL/GenBank/DDBJ whole genome shotgun (WGS) entry which is preliminary data.</text>
</comment>
<evidence type="ECO:0000313" key="2">
    <source>
        <dbReference type="EMBL" id="EKT78368.1"/>
    </source>
</evidence>
<name>K8XA19_RHOOP</name>
<dbReference type="AlphaFoldDB" id="K8XA19"/>